<name>A0A1X7PIS6_9HYPH</name>
<evidence type="ECO:0000313" key="3">
    <source>
        <dbReference type="EMBL" id="SMH51294.1"/>
    </source>
</evidence>
<dbReference type="CDD" id="cd03392">
    <property type="entry name" value="PAP2_like_2"/>
    <property type="match status" value="1"/>
</dbReference>
<sequence length="237" mass="25762">MKNRITNLVRGLRDLPVTSAPFVLTAIAGVGAYAFVQIADEVSEAEFDAFDRALLTAFRRPDDLATPLGPPWFREFMAELTALGGYPLLTIIVALVVGYLIVARMFGPALFTVLAVVSGTAVSHLLKLFYDRPRPDVVEQLVTVHTASFPSGHAAMSAVVYLTLASLIVRLVDSTAIRVYVLVVALLLTVSIGISRIYLGVHWPSDVAAGWAFGIAWASLSWLVVAALRAWRRRQQA</sequence>
<dbReference type="AlphaFoldDB" id="A0A1X7PIS6"/>
<dbReference type="RefSeq" id="WP_085467801.1">
    <property type="nucleotide sequence ID" value="NZ_FXBL01000004.1"/>
</dbReference>
<feature type="domain" description="Phosphatidic acid phosphatase type 2/haloperoxidase" evidence="2">
    <location>
        <begin position="106"/>
        <end position="222"/>
    </location>
</feature>
<keyword evidence="1" id="KW-0812">Transmembrane</keyword>
<dbReference type="InterPro" id="IPR000326">
    <property type="entry name" value="PAP2/HPO"/>
</dbReference>
<feature type="transmembrane region" description="Helical" evidence="1">
    <location>
        <begin position="179"/>
        <end position="199"/>
    </location>
</feature>
<feature type="transmembrane region" description="Helical" evidence="1">
    <location>
        <begin position="20"/>
        <end position="39"/>
    </location>
</feature>
<evidence type="ECO:0000259" key="2">
    <source>
        <dbReference type="SMART" id="SM00014"/>
    </source>
</evidence>
<dbReference type="Proteomes" id="UP000193083">
    <property type="component" value="Unassembled WGS sequence"/>
</dbReference>
<proteinExistence type="predicted"/>
<feature type="transmembrane region" description="Helical" evidence="1">
    <location>
        <begin position="211"/>
        <end position="231"/>
    </location>
</feature>
<feature type="transmembrane region" description="Helical" evidence="1">
    <location>
        <begin position="109"/>
        <end position="130"/>
    </location>
</feature>
<dbReference type="PANTHER" id="PTHR14969">
    <property type="entry name" value="SPHINGOSINE-1-PHOSPHATE PHOSPHOHYDROLASE"/>
    <property type="match status" value="1"/>
</dbReference>
<dbReference type="PANTHER" id="PTHR14969:SF13">
    <property type="entry name" value="AT30094P"/>
    <property type="match status" value="1"/>
</dbReference>
<keyword evidence="1" id="KW-1133">Transmembrane helix</keyword>
<evidence type="ECO:0000313" key="4">
    <source>
        <dbReference type="Proteomes" id="UP000193083"/>
    </source>
</evidence>
<keyword evidence="4" id="KW-1185">Reference proteome</keyword>
<dbReference type="OrthoDB" id="9801622at2"/>
<dbReference type="SUPFAM" id="SSF48317">
    <property type="entry name" value="Acid phosphatase/Vanadium-dependent haloperoxidase"/>
    <property type="match status" value="1"/>
</dbReference>
<dbReference type="Gene3D" id="1.20.144.10">
    <property type="entry name" value="Phosphatidic acid phosphatase type 2/haloperoxidase"/>
    <property type="match status" value="2"/>
</dbReference>
<organism evidence="3 4">
    <name type="scientific">Mesorhizobium australicum</name>
    <dbReference type="NCBI Taxonomy" id="536018"/>
    <lineage>
        <taxon>Bacteria</taxon>
        <taxon>Pseudomonadati</taxon>
        <taxon>Pseudomonadota</taxon>
        <taxon>Alphaproteobacteria</taxon>
        <taxon>Hyphomicrobiales</taxon>
        <taxon>Phyllobacteriaceae</taxon>
        <taxon>Mesorhizobium</taxon>
    </lineage>
</organism>
<evidence type="ECO:0000256" key="1">
    <source>
        <dbReference type="SAM" id="Phobius"/>
    </source>
</evidence>
<gene>
    <name evidence="3" type="ORF">SAMN02982922_4383</name>
</gene>
<dbReference type="EMBL" id="FXBL01000004">
    <property type="protein sequence ID" value="SMH51294.1"/>
    <property type="molecule type" value="Genomic_DNA"/>
</dbReference>
<dbReference type="Pfam" id="PF01569">
    <property type="entry name" value="PAP2"/>
    <property type="match status" value="1"/>
</dbReference>
<feature type="transmembrane region" description="Helical" evidence="1">
    <location>
        <begin position="150"/>
        <end position="172"/>
    </location>
</feature>
<protein>
    <submittedName>
        <fullName evidence="3">Undecaprenyl-diphosphatase</fullName>
    </submittedName>
</protein>
<reference evidence="3 4" key="1">
    <citation type="submission" date="2017-04" db="EMBL/GenBank/DDBJ databases">
        <authorList>
            <person name="Afonso C.L."/>
            <person name="Miller P.J."/>
            <person name="Scott M.A."/>
            <person name="Spackman E."/>
            <person name="Goraichik I."/>
            <person name="Dimitrov K.M."/>
            <person name="Suarez D.L."/>
            <person name="Swayne D.E."/>
        </authorList>
    </citation>
    <scope>NUCLEOTIDE SEQUENCE [LARGE SCALE GENOMIC DNA]</scope>
    <source>
        <strain evidence="3 4">B5P</strain>
    </source>
</reference>
<feature type="transmembrane region" description="Helical" evidence="1">
    <location>
        <begin position="80"/>
        <end position="102"/>
    </location>
</feature>
<dbReference type="SMART" id="SM00014">
    <property type="entry name" value="acidPPc"/>
    <property type="match status" value="1"/>
</dbReference>
<keyword evidence="1" id="KW-0472">Membrane</keyword>
<dbReference type="InterPro" id="IPR036938">
    <property type="entry name" value="PAP2/HPO_sf"/>
</dbReference>
<accession>A0A1X7PIS6</accession>